<dbReference type="EMBL" id="JXYS01000072">
    <property type="protein sequence ID" value="KJF16882.1"/>
    <property type="molecule type" value="Genomic_DNA"/>
</dbReference>
<keyword evidence="2" id="KW-0812">Transmembrane</keyword>
<keyword evidence="2" id="KW-0472">Membrane</keyword>
<accession>A0A0D8HGJ7</accession>
<evidence type="ECO:0000256" key="1">
    <source>
        <dbReference type="SAM" id="Coils"/>
    </source>
</evidence>
<keyword evidence="4" id="KW-1185">Reference proteome</keyword>
<protein>
    <recommendedName>
        <fullName evidence="5">DUF948 domain-containing protein</fullName>
    </recommendedName>
</protein>
<evidence type="ECO:0000256" key="2">
    <source>
        <dbReference type="SAM" id="Phobius"/>
    </source>
</evidence>
<organism evidence="3 4">
    <name type="scientific">Acidithrix ferrooxidans</name>
    <dbReference type="NCBI Taxonomy" id="1280514"/>
    <lineage>
        <taxon>Bacteria</taxon>
        <taxon>Bacillati</taxon>
        <taxon>Actinomycetota</taxon>
        <taxon>Acidimicrobiia</taxon>
        <taxon>Acidimicrobiales</taxon>
        <taxon>Acidimicrobiaceae</taxon>
        <taxon>Acidithrix</taxon>
    </lineage>
</organism>
<feature type="coiled-coil region" evidence="1">
    <location>
        <begin position="51"/>
        <end position="78"/>
    </location>
</feature>
<evidence type="ECO:0008006" key="5">
    <source>
        <dbReference type="Google" id="ProtNLM"/>
    </source>
</evidence>
<name>A0A0D8HGJ7_9ACTN</name>
<keyword evidence="2" id="KW-1133">Transmembrane helix</keyword>
<sequence length="121" mass="13309">MTLIAATTMIASIAAAVAAIFSYLAIRRTRRLERYLELSIKSLRDETLPLIRDAASNISRSEDELEKLESLIDSTAIATEMMHKTSRAAFSALTSPIVKVRSLQAGSRAAASVLRTKKERK</sequence>
<evidence type="ECO:0000313" key="3">
    <source>
        <dbReference type="EMBL" id="KJF16882.1"/>
    </source>
</evidence>
<keyword evidence="1" id="KW-0175">Coiled coil</keyword>
<gene>
    <name evidence="3" type="ORF">AXFE_23030</name>
</gene>
<comment type="caution">
    <text evidence="3">The sequence shown here is derived from an EMBL/GenBank/DDBJ whole genome shotgun (WGS) entry which is preliminary data.</text>
</comment>
<proteinExistence type="predicted"/>
<evidence type="ECO:0000313" key="4">
    <source>
        <dbReference type="Proteomes" id="UP000032360"/>
    </source>
</evidence>
<reference evidence="3 4" key="1">
    <citation type="submission" date="2015-01" db="EMBL/GenBank/DDBJ databases">
        <title>Draft genome of the acidophilic iron oxidizer Acidithrix ferrooxidans strain Py-F3.</title>
        <authorList>
            <person name="Poehlein A."/>
            <person name="Eisen S."/>
            <person name="Schloemann M."/>
            <person name="Johnson B.D."/>
            <person name="Daniel R."/>
            <person name="Muehling M."/>
        </authorList>
    </citation>
    <scope>NUCLEOTIDE SEQUENCE [LARGE SCALE GENOMIC DNA]</scope>
    <source>
        <strain evidence="3 4">Py-F3</strain>
    </source>
</reference>
<dbReference type="AlphaFoldDB" id="A0A0D8HGJ7"/>
<dbReference type="Proteomes" id="UP000032360">
    <property type="component" value="Unassembled WGS sequence"/>
</dbReference>
<feature type="transmembrane region" description="Helical" evidence="2">
    <location>
        <begin position="6"/>
        <end position="26"/>
    </location>
</feature>
<dbReference type="RefSeq" id="WP_052605916.1">
    <property type="nucleotide sequence ID" value="NZ_JXYS01000072.1"/>
</dbReference>